<evidence type="ECO:0000256" key="4">
    <source>
        <dbReference type="ARBA" id="ARBA00023004"/>
    </source>
</evidence>
<feature type="binding site" evidence="5">
    <location>
        <position position="274"/>
    </location>
    <ligand>
        <name>Fe cation</name>
        <dbReference type="ChEBI" id="CHEBI:24875"/>
        <note>catalytic</note>
    </ligand>
</feature>
<dbReference type="PANTHER" id="PTHR10543:SF145">
    <property type="entry name" value="OS09G0321200 PROTEIN"/>
    <property type="match status" value="1"/>
</dbReference>
<dbReference type="PANTHER" id="PTHR10543">
    <property type="entry name" value="BETA-CAROTENE DIOXYGENASE"/>
    <property type="match status" value="1"/>
</dbReference>
<protein>
    <submittedName>
        <fullName evidence="6">Uncharacterized protein</fullName>
    </submittedName>
</protein>
<evidence type="ECO:0000256" key="1">
    <source>
        <dbReference type="ARBA" id="ARBA00006787"/>
    </source>
</evidence>
<evidence type="ECO:0000256" key="3">
    <source>
        <dbReference type="ARBA" id="ARBA00022964"/>
    </source>
</evidence>
<reference evidence="6 7" key="1">
    <citation type="journal article" date="2020" name="Nat. Food">
        <title>A phased Vanilla planifolia genome enables genetic improvement of flavour and production.</title>
        <authorList>
            <person name="Hasing T."/>
            <person name="Tang H."/>
            <person name="Brym M."/>
            <person name="Khazi F."/>
            <person name="Huang T."/>
            <person name="Chambers A.H."/>
        </authorList>
    </citation>
    <scope>NUCLEOTIDE SEQUENCE [LARGE SCALE GENOMIC DNA]</scope>
    <source>
        <tissue evidence="6">Leaf</tissue>
    </source>
</reference>
<dbReference type="Proteomes" id="UP000639772">
    <property type="component" value="Unassembled WGS sequence"/>
</dbReference>
<keyword evidence="3" id="KW-0560">Oxidoreductase</keyword>
<name>A0A835RKH0_VANPL</name>
<dbReference type="OrthoDB" id="763867at2759"/>
<dbReference type="Pfam" id="PF03055">
    <property type="entry name" value="RPE65"/>
    <property type="match status" value="1"/>
</dbReference>
<feature type="binding site" evidence="5">
    <location>
        <position position="324"/>
    </location>
    <ligand>
        <name>Fe cation</name>
        <dbReference type="ChEBI" id="CHEBI:24875"/>
        <note>catalytic</note>
    </ligand>
</feature>
<comment type="cofactor">
    <cofactor evidence="5">
        <name>Fe(2+)</name>
        <dbReference type="ChEBI" id="CHEBI:29033"/>
    </cofactor>
    <text evidence="5">Binds 1 Fe(2+) ion per subunit.</text>
</comment>
<dbReference type="InterPro" id="IPR004294">
    <property type="entry name" value="Carotenoid_Oase"/>
</dbReference>
<dbReference type="GO" id="GO:0046872">
    <property type="term" value="F:metal ion binding"/>
    <property type="evidence" value="ECO:0007669"/>
    <property type="project" value="UniProtKB-KW"/>
</dbReference>
<dbReference type="GO" id="GO:0009570">
    <property type="term" value="C:chloroplast stroma"/>
    <property type="evidence" value="ECO:0007669"/>
    <property type="project" value="TreeGrafter"/>
</dbReference>
<evidence type="ECO:0000313" key="7">
    <source>
        <dbReference type="Proteomes" id="UP000639772"/>
    </source>
</evidence>
<dbReference type="AlphaFoldDB" id="A0A835RKH0"/>
<feature type="binding site" evidence="5">
    <location>
        <position position="608"/>
    </location>
    <ligand>
        <name>Fe cation</name>
        <dbReference type="ChEBI" id="CHEBI:24875"/>
        <note>catalytic</note>
    </ligand>
</feature>
<gene>
    <name evidence="6" type="ORF">HPP92_009777</name>
</gene>
<keyword evidence="3" id="KW-0223">Dioxygenase</keyword>
<proteinExistence type="inferred from homology"/>
<evidence type="ECO:0000313" key="6">
    <source>
        <dbReference type="EMBL" id="KAG0487682.1"/>
    </source>
</evidence>
<comment type="similarity">
    <text evidence="1">Belongs to the carotenoid oxygenase family.</text>
</comment>
<keyword evidence="4 5" id="KW-0408">Iron</keyword>
<comment type="caution">
    <text evidence="6">The sequence shown here is derived from an EMBL/GenBank/DDBJ whole genome shotgun (WGS) entry which is preliminary data.</text>
</comment>
<dbReference type="GO" id="GO:0010436">
    <property type="term" value="F:carotenoid dioxygenase activity"/>
    <property type="evidence" value="ECO:0007669"/>
    <property type="project" value="TreeGrafter"/>
</dbReference>
<organism evidence="6 7">
    <name type="scientific">Vanilla planifolia</name>
    <name type="common">Vanilla</name>
    <dbReference type="NCBI Taxonomy" id="51239"/>
    <lineage>
        <taxon>Eukaryota</taxon>
        <taxon>Viridiplantae</taxon>
        <taxon>Streptophyta</taxon>
        <taxon>Embryophyta</taxon>
        <taxon>Tracheophyta</taxon>
        <taxon>Spermatophyta</taxon>
        <taxon>Magnoliopsida</taxon>
        <taxon>Liliopsida</taxon>
        <taxon>Asparagales</taxon>
        <taxon>Orchidaceae</taxon>
        <taxon>Vanilloideae</taxon>
        <taxon>Vanilleae</taxon>
        <taxon>Vanilla</taxon>
    </lineage>
</organism>
<sequence>MAAAFTLACHCHASARKPSVSLSPHRVPRMTSSVPLQVITSFQRLLRKLRRAPVQADMDGFMQSPSGWLLDTLVHLAFHFSDQPWLPSQGNFAPVGEIGDKVVLTGVEGDIPTDFPEGVYMRNGANPLFGSLQSASSVLGHCSETWVEGEGMIHAVSFSKSTGDASSSGGQWTVTYKNRFVESDTFRIERRHNRPSFLPCIEGHSLSVVAAALLNQLRFGKMFKDLSNTNVFNHSGRIFAVSENHMPLEIDLSSLETIGYWDLAGSWGRPFISHPKRAPGSGELVFVGADVMKKPYLVLGIVSADGAELKHKVDLKLDRSIICHEIGVTHRYNIILDMPLTSDIRRLITGSPFLKFDKGGYARIGVMPRYGDAASIKWFDVEAYCTFHLVNCYDSGEEVVVRGFRAHESMIPGPDFGCHKFQWFSSGFNFKSADDDCNGNSNEGSFFSRLHEWRLNMKTGHVKESYLSGADFSSEFPMINDQFTGSYHKYAYAQVVDSISSSACALPKYGSLVKFYLDEKDCTALKTERNVDGYVKVEEHQFGANQFCSGASFVSKHGGAQEDDGWIITFVHNEHTNTSQVHIIDAKNFEKEPVAKITLPMRVPYGFHGAFIPFRGTEI</sequence>
<evidence type="ECO:0000256" key="5">
    <source>
        <dbReference type="PIRSR" id="PIRSR604294-1"/>
    </source>
</evidence>
<evidence type="ECO:0000256" key="2">
    <source>
        <dbReference type="ARBA" id="ARBA00022723"/>
    </source>
</evidence>
<keyword evidence="2 5" id="KW-0479">Metal-binding</keyword>
<feature type="binding site" evidence="5">
    <location>
        <position position="388"/>
    </location>
    <ligand>
        <name>Fe cation</name>
        <dbReference type="ChEBI" id="CHEBI:24875"/>
        <note>catalytic</note>
    </ligand>
</feature>
<accession>A0A835RKH0</accession>
<dbReference type="GO" id="GO:0016121">
    <property type="term" value="P:carotene catabolic process"/>
    <property type="evidence" value="ECO:0007669"/>
    <property type="project" value="TreeGrafter"/>
</dbReference>
<dbReference type="EMBL" id="JADCNM010000004">
    <property type="protein sequence ID" value="KAG0487682.1"/>
    <property type="molecule type" value="Genomic_DNA"/>
</dbReference>